<feature type="region of interest" description="Disordered" evidence="1">
    <location>
        <begin position="23"/>
        <end position="49"/>
    </location>
</feature>
<name>A0A699RV72_TANCI</name>
<reference evidence="2" key="1">
    <citation type="journal article" date="2019" name="Sci. Rep.">
        <title>Draft genome of Tanacetum cinerariifolium, the natural source of mosquito coil.</title>
        <authorList>
            <person name="Yamashiro T."/>
            <person name="Shiraishi A."/>
            <person name="Satake H."/>
            <person name="Nakayama K."/>
        </authorList>
    </citation>
    <scope>NUCLEOTIDE SEQUENCE</scope>
</reference>
<comment type="caution">
    <text evidence="2">The sequence shown here is derived from an EMBL/GenBank/DDBJ whole genome shotgun (WGS) entry which is preliminary data.</text>
</comment>
<protein>
    <submittedName>
        <fullName evidence="2">Uncharacterized protein</fullName>
    </submittedName>
</protein>
<dbReference type="EMBL" id="BKCJ011107437">
    <property type="protein sequence ID" value="GFC86871.1"/>
    <property type="molecule type" value="Genomic_DNA"/>
</dbReference>
<feature type="compositionally biased region" description="Polar residues" evidence="1">
    <location>
        <begin position="30"/>
        <end position="45"/>
    </location>
</feature>
<evidence type="ECO:0000256" key="1">
    <source>
        <dbReference type="SAM" id="MobiDB-lite"/>
    </source>
</evidence>
<feature type="non-terminal residue" evidence="2">
    <location>
        <position position="131"/>
    </location>
</feature>
<gene>
    <name evidence="2" type="ORF">Tci_858841</name>
</gene>
<organism evidence="2">
    <name type="scientific">Tanacetum cinerariifolium</name>
    <name type="common">Dalmatian daisy</name>
    <name type="synonym">Chrysanthemum cinerariifolium</name>
    <dbReference type="NCBI Taxonomy" id="118510"/>
    <lineage>
        <taxon>Eukaryota</taxon>
        <taxon>Viridiplantae</taxon>
        <taxon>Streptophyta</taxon>
        <taxon>Embryophyta</taxon>
        <taxon>Tracheophyta</taxon>
        <taxon>Spermatophyta</taxon>
        <taxon>Magnoliopsida</taxon>
        <taxon>eudicotyledons</taxon>
        <taxon>Gunneridae</taxon>
        <taxon>Pentapetalae</taxon>
        <taxon>asterids</taxon>
        <taxon>campanulids</taxon>
        <taxon>Asterales</taxon>
        <taxon>Asteraceae</taxon>
        <taxon>Asteroideae</taxon>
        <taxon>Anthemideae</taxon>
        <taxon>Anthemidinae</taxon>
        <taxon>Tanacetum</taxon>
    </lineage>
</organism>
<accession>A0A699RV72</accession>
<proteinExistence type="predicted"/>
<dbReference type="AlphaFoldDB" id="A0A699RV72"/>
<evidence type="ECO:0000313" key="2">
    <source>
        <dbReference type="EMBL" id="GFC86871.1"/>
    </source>
</evidence>
<sequence length="131" mass="14457">MHQTWKETGGEGMPKALGLRRLKQGKGGHQPSTSVGETTHLTTHMGNPPARGTLAYHPQGGYMPQAFTNNSVPSYNGSMHPIVTRLSNYPFYTQPMYAPPNMPAYPNPVGPFTDFTGSINPFVHWIEDYPL</sequence>